<protein>
    <submittedName>
        <fullName evidence="1">Uncharacterized protein</fullName>
    </submittedName>
</protein>
<accession>A0A8X6HCE9</accession>
<keyword evidence="2" id="KW-1185">Reference proteome</keyword>
<dbReference type="EMBL" id="BMAO01034997">
    <property type="protein sequence ID" value="GFR00424.1"/>
    <property type="molecule type" value="Genomic_DNA"/>
</dbReference>
<name>A0A8X6HCE9_TRICU</name>
<dbReference type="Proteomes" id="UP000887116">
    <property type="component" value="Unassembled WGS sequence"/>
</dbReference>
<evidence type="ECO:0000313" key="1">
    <source>
        <dbReference type="EMBL" id="GFR00424.1"/>
    </source>
</evidence>
<sequence>MWFQDDGAPQVFGDRWAGCTGPVPWPPSNLSSIEFSFWNALKSAVYATPVDYEKYLVVGIVYAATDIQQNPGVFERVRQSIV</sequence>
<proteinExistence type="predicted"/>
<comment type="caution">
    <text evidence="1">The sequence shown here is derived from an EMBL/GenBank/DDBJ whole genome shotgun (WGS) entry which is preliminary data.</text>
</comment>
<evidence type="ECO:0000313" key="2">
    <source>
        <dbReference type="Proteomes" id="UP000887116"/>
    </source>
</evidence>
<dbReference type="OrthoDB" id="6764275at2759"/>
<gene>
    <name evidence="1" type="ORF">TNCT_595411</name>
</gene>
<dbReference type="AlphaFoldDB" id="A0A8X6HCE9"/>
<organism evidence="1 2">
    <name type="scientific">Trichonephila clavata</name>
    <name type="common">Joro spider</name>
    <name type="synonym">Nephila clavata</name>
    <dbReference type="NCBI Taxonomy" id="2740835"/>
    <lineage>
        <taxon>Eukaryota</taxon>
        <taxon>Metazoa</taxon>
        <taxon>Ecdysozoa</taxon>
        <taxon>Arthropoda</taxon>
        <taxon>Chelicerata</taxon>
        <taxon>Arachnida</taxon>
        <taxon>Araneae</taxon>
        <taxon>Araneomorphae</taxon>
        <taxon>Entelegynae</taxon>
        <taxon>Araneoidea</taxon>
        <taxon>Nephilidae</taxon>
        <taxon>Trichonephila</taxon>
    </lineage>
</organism>
<reference evidence="1" key="1">
    <citation type="submission" date="2020-07" db="EMBL/GenBank/DDBJ databases">
        <title>Multicomponent nature underlies the extraordinary mechanical properties of spider dragline silk.</title>
        <authorList>
            <person name="Kono N."/>
            <person name="Nakamura H."/>
            <person name="Mori M."/>
            <person name="Yoshida Y."/>
            <person name="Ohtoshi R."/>
            <person name="Malay A.D."/>
            <person name="Moran D.A.P."/>
            <person name="Tomita M."/>
            <person name="Numata K."/>
            <person name="Arakawa K."/>
        </authorList>
    </citation>
    <scope>NUCLEOTIDE SEQUENCE</scope>
</reference>